<evidence type="ECO:0000313" key="1">
    <source>
        <dbReference type="EMBL" id="KRG70537.1"/>
    </source>
</evidence>
<protein>
    <submittedName>
        <fullName evidence="1">Uncharacterized protein</fullName>
    </submittedName>
</protein>
<accession>A0A0R0CKK8</accession>
<dbReference type="STRING" id="344882.ABB29_05550"/>
<gene>
    <name evidence="1" type="ORF">ABB29_05550</name>
</gene>
<keyword evidence="2" id="KW-1185">Reference proteome</keyword>
<sequence>MNVTASRAAPPASPRFYLYPTPAEPDTTGVLQRMGVRRVRVVPDAACADHVSWAWLDGVALFDPHGTLTGLFVRDPELDRWLEWRLPSRRSEGANP</sequence>
<dbReference type="Proteomes" id="UP000052052">
    <property type="component" value="Unassembled WGS sequence"/>
</dbReference>
<proteinExistence type="predicted"/>
<dbReference type="RefSeq" id="WP_057657624.1">
    <property type="nucleotide sequence ID" value="NZ_LDJL01000005.1"/>
</dbReference>
<comment type="caution">
    <text evidence="1">The sequence shown here is derived from an EMBL/GenBank/DDBJ whole genome shotgun (WGS) entry which is preliminary data.</text>
</comment>
<dbReference type="EMBL" id="LDJL01000005">
    <property type="protein sequence ID" value="KRG70537.1"/>
    <property type="molecule type" value="Genomic_DNA"/>
</dbReference>
<reference evidence="1 2" key="1">
    <citation type="submission" date="2015-05" db="EMBL/GenBank/DDBJ databases">
        <title>Genome sequencing and analysis of members of genus Stenotrophomonas.</title>
        <authorList>
            <person name="Patil P.P."/>
            <person name="Midha S."/>
            <person name="Patil P.B."/>
        </authorList>
    </citation>
    <scope>NUCLEOTIDE SEQUENCE [LARGE SCALE GENOMIC DNA]</scope>
    <source>
        <strain evidence="1 2">DSM 21858</strain>
    </source>
</reference>
<evidence type="ECO:0000313" key="2">
    <source>
        <dbReference type="Proteomes" id="UP000052052"/>
    </source>
</evidence>
<name>A0A0R0CKK8_9GAMM</name>
<dbReference type="PATRIC" id="fig|344882.3.peg.2445"/>
<dbReference type="AlphaFoldDB" id="A0A0R0CKK8"/>
<organism evidence="1 2">
    <name type="scientific">Pseudoxanthomonas dokdonensis</name>
    <dbReference type="NCBI Taxonomy" id="344882"/>
    <lineage>
        <taxon>Bacteria</taxon>
        <taxon>Pseudomonadati</taxon>
        <taxon>Pseudomonadota</taxon>
        <taxon>Gammaproteobacteria</taxon>
        <taxon>Lysobacterales</taxon>
        <taxon>Lysobacteraceae</taxon>
        <taxon>Pseudoxanthomonas</taxon>
    </lineage>
</organism>